<dbReference type="EMBL" id="GBRH01242313">
    <property type="protein sequence ID" value="JAD55582.1"/>
    <property type="molecule type" value="Transcribed_RNA"/>
</dbReference>
<name>A0A0A9B8H3_ARUDO</name>
<reference evidence="1" key="1">
    <citation type="submission" date="2014-09" db="EMBL/GenBank/DDBJ databases">
        <authorList>
            <person name="Magalhaes I.L.F."/>
            <person name="Oliveira U."/>
            <person name="Santos F.R."/>
            <person name="Vidigal T.H.D.A."/>
            <person name="Brescovit A.D."/>
            <person name="Santos A.J."/>
        </authorList>
    </citation>
    <scope>NUCLEOTIDE SEQUENCE</scope>
    <source>
        <tissue evidence="1">Shoot tissue taken approximately 20 cm above the soil surface</tissue>
    </source>
</reference>
<sequence>MLVLHFGLLLSRIVYSQST</sequence>
<accession>A0A0A9B8H3</accession>
<evidence type="ECO:0000313" key="1">
    <source>
        <dbReference type="EMBL" id="JAD55582.1"/>
    </source>
</evidence>
<organism evidence="1">
    <name type="scientific">Arundo donax</name>
    <name type="common">Giant reed</name>
    <name type="synonym">Donax arundinaceus</name>
    <dbReference type="NCBI Taxonomy" id="35708"/>
    <lineage>
        <taxon>Eukaryota</taxon>
        <taxon>Viridiplantae</taxon>
        <taxon>Streptophyta</taxon>
        <taxon>Embryophyta</taxon>
        <taxon>Tracheophyta</taxon>
        <taxon>Spermatophyta</taxon>
        <taxon>Magnoliopsida</taxon>
        <taxon>Liliopsida</taxon>
        <taxon>Poales</taxon>
        <taxon>Poaceae</taxon>
        <taxon>PACMAD clade</taxon>
        <taxon>Arundinoideae</taxon>
        <taxon>Arundineae</taxon>
        <taxon>Arundo</taxon>
    </lineage>
</organism>
<dbReference type="AlphaFoldDB" id="A0A0A9B8H3"/>
<reference evidence="1" key="2">
    <citation type="journal article" date="2015" name="Data Brief">
        <title>Shoot transcriptome of the giant reed, Arundo donax.</title>
        <authorList>
            <person name="Barrero R.A."/>
            <person name="Guerrero F.D."/>
            <person name="Moolhuijzen P."/>
            <person name="Goolsby J.A."/>
            <person name="Tidwell J."/>
            <person name="Bellgard S.E."/>
            <person name="Bellgard M.I."/>
        </authorList>
    </citation>
    <scope>NUCLEOTIDE SEQUENCE</scope>
    <source>
        <tissue evidence="1">Shoot tissue taken approximately 20 cm above the soil surface</tissue>
    </source>
</reference>
<protein>
    <submittedName>
        <fullName evidence="1">Uncharacterized protein</fullName>
    </submittedName>
</protein>
<proteinExistence type="predicted"/>